<protein>
    <recommendedName>
        <fullName evidence="2">Peptidoglycan binding-like domain-containing protein</fullName>
    </recommendedName>
</protein>
<feature type="region of interest" description="Disordered" evidence="1">
    <location>
        <begin position="171"/>
        <end position="197"/>
    </location>
</feature>
<comment type="caution">
    <text evidence="3">The sequence shown here is derived from an EMBL/GenBank/DDBJ whole genome shotgun (WGS) entry which is preliminary data.</text>
</comment>
<dbReference type="Gene3D" id="3.30.1380.10">
    <property type="match status" value="1"/>
</dbReference>
<reference evidence="4" key="1">
    <citation type="journal article" date="2019" name="Int. J. Syst. Evol. Microbiol.">
        <title>The Global Catalogue of Microorganisms (GCM) 10K type strain sequencing project: providing services to taxonomists for standard genome sequencing and annotation.</title>
        <authorList>
            <consortium name="The Broad Institute Genomics Platform"/>
            <consortium name="The Broad Institute Genome Sequencing Center for Infectious Disease"/>
            <person name="Wu L."/>
            <person name="Ma J."/>
        </authorList>
    </citation>
    <scope>NUCLEOTIDE SEQUENCE [LARGE SCALE GENOMIC DNA]</scope>
    <source>
        <strain evidence="4">JCM 15589</strain>
    </source>
</reference>
<dbReference type="SUPFAM" id="SSF55166">
    <property type="entry name" value="Hedgehog/DD-peptidase"/>
    <property type="match status" value="1"/>
</dbReference>
<sequence length="322" mass="35344">MSTMRFGGRTYRNGDLPSAVLDELVPFGRHGTSAASRAFLRSDAAGSWNRAAREIRSEAGLDLTARGWNRSRSEQEAFFLQRYRRGARSPYGDYRRYAGSTWGRVDGAAAAVPGYSNHGWGLAVDVNDFGGVGEFGNARRGAAFPILRNHGWTETEGRRVDEPWHLVYSPSADRGAGRRSAAAESRRPRRPPTIKLGSRTPRWTRLWKAFLAAERVYGANTGPSFGEELEEATRTWQKRAGIVPDGVVGPKTWFAAIEDVRPGRKGPAVKIAQEIAGLTGRHVDGVAGSVFATRWKQIQRWLGVVPDARIGDATIAALVRKA</sequence>
<gene>
    <name evidence="3" type="ORF">GCM10009809_41860</name>
</gene>
<dbReference type="Gene3D" id="1.10.101.10">
    <property type="entry name" value="PGBD-like superfamily/PGBD"/>
    <property type="match status" value="1"/>
</dbReference>
<proteinExistence type="predicted"/>
<feature type="domain" description="Peptidoglycan binding-like" evidence="2">
    <location>
        <begin position="224"/>
        <end position="253"/>
    </location>
</feature>
<evidence type="ECO:0000259" key="2">
    <source>
        <dbReference type="Pfam" id="PF01471"/>
    </source>
</evidence>
<evidence type="ECO:0000313" key="4">
    <source>
        <dbReference type="Proteomes" id="UP001501138"/>
    </source>
</evidence>
<evidence type="ECO:0000313" key="3">
    <source>
        <dbReference type="EMBL" id="GAA1741982.1"/>
    </source>
</evidence>
<dbReference type="InterPro" id="IPR009045">
    <property type="entry name" value="Zn_M74/Hedgehog-like"/>
</dbReference>
<dbReference type="Proteomes" id="UP001501138">
    <property type="component" value="Unassembled WGS sequence"/>
</dbReference>
<dbReference type="InterPro" id="IPR002477">
    <property type="entry name" value="Peptidoglycan-bd-like"/>
</dbReference>
<dbReference type="Pfam" id="PF01471">
    <property type="entry name" value="PG_binding_1"/>
    <property type="match status" value="1"/>
</dbReference>
<keyword evidence="4" id="KW-1185">Reference proteome</keyword>
<evidence type="ECO:0000256" key="1">
    <source>
        <dbReference type="SAM" id="MobiDB-lite"/>
    </source>
</evidence>
<accession>A0ABP4VYH2</accession>
<feature type="compositionally biased region" description="Low complexity" evidence="1">
    <location>
        <begin position="171"/>
        <end position="183"/>
    </location>
</feature>
<dbReference type="InterPro" id="IPR036366">
    <property type="entry name" value="PGBDSf"/>
</dbReference>
<dbReference type="SUPFAM" id="SSF47090">
    <property type="entry name" value="PGBD-like"/>
    <property type="match status" value="1"/>
</dbReference>
<organism evidence="3 4">
    <name type="scientific">Isoptericola hypogeus</name>
    <dbReference type="NCBI Taxonomy" id="300179"/>
    <lineage>
        <taxon>Bacteria</taxon>
        <taxon>Bacillati</taxon>
        <taxon>Actinomycetota</taxon>
        <taxon>Actinomycetes</taxon>
        <taxon>Micrococcales</taxon>
        <taxon>Promicromonosporaceae</taxon>
        <taxon>Isoptericola</taxon>
    </lineage>
</organism>
<name>A0ABP4VYH2_9MICO</name>
<dbReference type="EMBL" id="BAAAPM010000011">
    <property type="protein sequence ID" value="GAA1741982.1"/>
    <property type="molecule type" value="Genomic_DNA"/>
</dbReference>
<dbReference type="RefSeq" id="WP_344250926.1">
    <property type="nucleotide sequence ID" value="NZ_BAAAPM010000011.1"/>
</dbReference>
<dbReference type="InterPro" id="IPR036365">
    <property type="entry name" value="PGBD-like_sf"/>
</dbReference>